<dbReference type="PANTHER" id="PTHR37817:SF1">
    <property type="entry name" value="N-ACETYLTRANSFERASE EIS"/>
    <property type="match status" value="1"/>
</dbReference>
<dbReference type="OrthoDB" id="249099at2759"/>
<keyword evidence="3" id="KW-1185">Reference proteome</keyword>
<dbReference type="VEuPathDB" id="AmoebaDB:NAEGRDRAFT_68487"/>
<dbReference type="KEGG" id="ngr:NAEGRDRAFT_68487"/>
<name>D2VHY3_NAEGR</name>
<dbReference type="OMA" id="KMSINIT"/>
<feature type="domain" description="N-acetyltransferase" evidence="1">
    <location>
        <begin position="12"/>
        <end position="192"/>
    </location>
</feature>
<accession>D2VHY3</accession>
<protein>
    <submittedName>
        <fullName evidence="2">GCN5-related N-acetyltransferase</fullName>
    </submittedName>
</protein>
<dbReference type="Proteomes" id="UP000006671">
    <property type="component" value="Unassembled WGS sequence"/>
</dbReference>
<evidence type="ECO:0000259" key="1">
    <source>
        <dbReference type="PROSITE" id="PS51186"/>
    </source>
</evidence>
<evidence type="ECO:0000313" key="3">
    <source>
        <dbReference type="Proteomes" id="UP000006671"/>
    </source>
</evidence>
<dbReference type="PANTHER" id="PTHR37817">
    <property type="entry name" value="N-ACETYLTRANSFERASE EIS"/>
    <property type="match status" value="1"/>
</dbReference>
<dbReference type="GO" id="GO:0034069">
    <property type="term" value="F:aminoglycoside N-acetyltransferase activity"/>
    <property type="evidence" value="ECO:0007669"/>
    <property type="project" value="TreeGrafter"/>
</dbReference>
<dbReference type="SUPFAM" id="SSF55729">
    <property type="entry name" value="Acyl-CoA N-acyltransferases (Nat)"/>
    <property type="match status" value="1"/>
</dbReference>
<keyword evidence="2" id="KW-0808">Transferase</keyword>
<gene>
    <name evidence="2" type="ORF">NAEGRDRAFT_68487</name>
</gene>
<sequence>MKSQTSESTPIITFSFLSTESDLDKWLDFVHSIFRPKATREYFLAHHLNDPKAKASDIVIAKLDNEIVGTVKVFHRSIQVLDSTNGKQGEKVVNNNEEINNDEELEKPSIGMCSCKGIGEVGTRSDFRGRGIASSLLNLQVDKMKSNHDNDAIILSSLHASTDASKLYGKLGWSAIPLHFSKLKFALSKPTCSAQVGNKVVRIEVTNFKNENLHVLYENYCRYFGFLGVEIRSEEYWNRWVVHESKTHQCNSYALYENDELKAYIIVGPDDKNECLKVKEFICDYSENSEKRLEYFFKLIDHAQSETIVELSQISAILPRPVAKFVFNLSGKIGQSLQGLTHAGILEEYQEFWWTDNGYMYNLVKKPHEKSTLTDLIEEEKHVVWKTDGF</sequence>
<dbReference type="GO" id="GO:0030649">
    <property type="term" value="P:aminoglycoside antibiotic catabolic process"/>
    <property type="evidence" value="ECO:0007669"/>
    <property type="project" value="TreeGrafter"/>
</dbReference>
<dbReference type="InterPro" id="IPR016181">
    <property type="entry name" value="Acyl_CoA_acyltransferase"/>
</dbReference>
<proteinExistence type="predicted"/>
<reference evidence="2 3" key="1">
    <citation type="journal article" date="2010" name="Cell">
        <title>The genome of Naegleria gruberi illuminates early eukaryotic versatility.</title>
        <authorList>
            <person name="Fritz-Laylin L.K."/>
            <person name="Prochnik S.E."/>
            <person name="Ginger M.L."/>
            <person name="Dacks J.B."/>
            <person name="Carpenter M.L."/>
            <person name="Field M.C."/>
            <person name="Kuo A."/>
            <person name="Paredez A."/>
            <person name="Chapman J."/>
            <person name="Pham J."/>
            <person name="Shu S."/>
            <person name="Neupane R."/>
            <person name="Cipriano M."/>
            <person name="Mancuso J."/>
            <person name="Tu H."/>
            <person name="Salamov A."/>
            <person name="Lindquist E."/>
            <person name="Shapiro H."/>
            <person name="Lucas S."/>
            <person name="Grigoriev I.V."/>
            <person name="Cande W.Z."/>
            <person name="Fulton C."/>
            <person name="Rokhsar D.S."/>
            <person name="Dawson S.C."/>
        </authorList>
    </citation>
    <scope>NUCLEOTIDE SEQUENCE [LARGE SCALE GENOMIC DNA]</scope>
    <source>
        <strain evidence="2 3">NEG-M</strain>
    </source>
</reference>
<dbReference type="PROSITE" id="PS51186">
    <property type="entry name" value="GNAT"/>
    <property type="match status" value="1"/>
</dbReference>
<dbReference type="InterPro" id="IPR000182">
    <property type="entry name" value="GNAT_dom"/>
</dbReference>
<dbReference type="EMBL" id="GG738873">
    <property type="protein sequence ID" value="EFC43420.1"/>
    <property type="molecule type" value="Genomic_DNA"/>
</dbReference>
<dbReference type="AlphaFoldDB" id="D2VHY3"/>
<organism evidence="3">
    <name type="scientific">Naegleria gruberi</name>
    <name type="common">Amoeba</name>
    <dbReference type="NCBI Taxonomy" id="5762"/>
    <lineage>
        <taxon>Eukaryota</taxon>
        <taxon>Discoba</taxon>
        <taxon>Heterolobosea</taxon>
        <taxon>Tetramitia</taxon>
        <taxon>Eutetramitia</taxon>
        <taxon>Vahlkampfiidae</taxon>
        <taxon>Naegleria</taxon>
    </lineage>
</organism>
<dbReference type="InParanoid" id="D2VHY3"/>
<dbReference type="RefSeq" id="XP_002676164.1">
    <property type="nucleotide sequence ID" value="XM_002676118.1"/>
</dbReference>
<dbReference type="InterPro" id="IPR051554">
    <property type="entry name" value="Acetyltransferase_Eis"/>
</dbReference>
<dbReference type="eggNOG" id="ENOG502S7Y4">
    <property type="taxonomic scope" value="Eukaryota"/>
</dbReference>
<evidence type="ECO:0000313" key="2">
    <source>
        <dbReference type="EMBL" id="EFC43420.1"/>
    </source>
</evidence>
<dbReference type="GeneID" id="8853377"/>
<dbReference type="Pfam" id="PF13527">
    <property type="entry name" value="Acetyltransf_9"/>
    <property type="match status" value="1"/>
</dbReference>
<dbReference type="Gene3D" id="3.40.630.30">
    <property type="match status" value="1"/>
</dbReference>